<evidence type="ECO:0000313" key="8">
    <source>
        <dbReference type="Proteomes" id="UP000078046"/>
    </source>
</evidence>
<evidence type="ECO:0000256" key="4">
    <source>
        <dbReference type="ARBA" id="ARBA00022837"/>
    </source>
</evidence>
<organism evidence="7 8">
    <name type="scientific">Intoshia linei</name>
    <dbReference type="NCBI Taxonomy" id="1819745"/>
    <lineage>
        <taxon>Eukaryota</taxon>
        <taxon>Metazoa</taxon>
        <taxon>Spiralia</taxon>
        <taxon>Lophotrochozoa</taxon>
        <taxon>Mesozoa</taxon>
        <taxon>Orthonectida</taxon>
        <taxon>Rhopaluridae</taxon>
        <taxon>Intoshia</taxon>
    </lineage>
</organism>
<dbReference type="Gene3D" id="3.40.720.10">
    <property type="entry name" value="Alkaline Phosphatase, subunit A"/>
    <property type="match status" value="1"/>
</dbReference>
<accession>A0A177AWD4</accession>
<keyword evidence="3" id="KW-0479">Metal-binding</keyword>
<dbReference type="PANTHER" id="PTHR10342">
    <property type="entry name" value="ARYLSULFATASE"/>
    <property type="match status" value="1"/>
</dbReference>
<keyword evidence="5" id="KW-0325">Glycoprotein</keyword>
<dbReference type="InterPro" id="IPR000917">
    <property type="entry name" value="Sulfatase_N"/>
</dbReference>
<dbReference type="Proteomes" id="UP000078046">
    <property type="component" value="Unassembled WGS sequence"/>
</dbReference>
<comment type="caution">
    <text evidence="7">The sequence shown here is derived from an EMBL/GenBank/DDBJ whole genome shotgun (WGS) entry which is preliminary data.</text>
</comment>
<reference evidence="7 8" key="1">
    <citation type="submission" date="2016-04" db="EMBL/GenBank/DDBJ databases">
        <title>The genome of Intoshia linei affirms orthonectids as highly simplified spiralians.</title>
        <authorList>
            <person name="Mikhailov K.V."/>
            <person name="Slusarev G.S."/>
            <person name="Nikitin M.A."/>
            <person name="Logacheva M.D."/>
            <person name="Penin A."/>
            <person name="Aleoshin V."/>
            <person name="Panchin Y.V."/>
        </authorList>
    </citation>
    <scope>NUCLEOTIDE SEQUENCE [LARGE SCALE GENOMIC DNA]</scope>
    <source>
        <strain evidence="7">Intl2013</strain>
        <tissue evidence="7">Whole animal</tissue>
    </source>
</reference>
<proteinExistence type="inferred from homology"/>
<evidence type="ECO:0000313" key="7">
    <source>
        <dbReference type="EMBL" id="OAF66150.1"/>
    </source>
</evidence>
<feature type="domain" description="Sulfatase N-terminal" evidence="6">
    <location>
        <begin position="1"/>
        <end position="103"/>
    </location>
</feature>
<dbReference type="InterPro" id="IPR017850">
    <property type="entry name" value="Alkaline_phosphatase_core_sf"/>
</dbReference>
<dbReference type="OrthoDB" id="103349at2759"/>
<dbReference type="GO" id="GO:0008484">
    <property type="term" value="F:sulfuric ester hydrolase activity"/>
    <property type="evidence" value="ECO:0007669"/>
    <property type="project" value="InterPro"/>
</dbReference>
<evidence type="ECO:0000259" key="6">
    <source>
        <dbReference type="Pfam" id="PF00884"/>
    </source>
</evidence>
<dbReference type="PANTHER" id="PTHR10342:SF274">
    <property type="entry name" value="ARYLSULFATASE B"/>
    <property type="match status" value="1"/>
</dbReference>
<gene>
    <name evidence="7" type="ORF">A3Q56_06023</name>
</gene>
<keyword evidence="8" id="KW-1185">Reference proteome</keyword>
<sequence>MYFAYPTPHTPLESESKFYNMYNESKMSEQRKHYLALMTLMDHSVGNLVSSLKAEGMYHNSIIIFTSDNGGEIFGPSSNYPYRGSKLSLYEGGVRSTAFVHSPLYDIDGYDLSDVLSNEADSPRKEVVLNIDLITLFIAGAAGINDPREKKNMVEEFPKKVTELQQALIKYKKQFIIEKIMKIDPRGFPENNGGNWIPGWCDINEFNAI</sequence>
<protein>
    <recommendedName>
        <fullName evidence="6">Sulfatase N-terminal domain-containing protein</fullName>
    </recommendedName>
</protein>
<evidence type="ECO:0000256" key="2">
    <source>
        <dbReference type="ARBA" id="ARBA00008779"/>
    </source>
</evidence>
<dbReference type="GO" id="GO:0046872">
    <property type="term" value="F:metal ion binding"/>
    <property type="evidence" value="ECO:0007669"/>
    <property type="project" value="UniProtKB-KW"/>
</dbReference>
<dbReference type="AlphaFoldDB" id="A0A177AWD4"/>
<dbReference type="EMBL" id="LWCA01001020">
    <property type="protein sequence ID" value="OAF66150.1"/>
    <property type="molecule type" value="Genomic_DNA"/>
</dbReference>
<evidence type="ECO:0000256" key="5">
    <source>
        <dbReference type="ARBA" id="ARBA00023180"/>
    </source>
</evidence>
<comment type="cofactor">
    <cofactor evidence="1">
        <name>Ca(2+)</name>
        <dbReference type="ChEBI" id="CHEBI:29108"/>
    </cofactor>
</comment>
<keyword evidence="4" id="KW-0106">Calcium</keyword>
<name>A0A177AWD4_9BILA</name>
<dbReference type="InterPro" id="IPR047115">
    <property type="entry name" value="ARSB"/>
</dbReference>
<comment type="similarity">
    <text evidence="2">Belongs to the sulfatase family.</text>
</comment>
<dbReference type="SUPFAM" id="SSF53649">
    <property type="entry name" value="Alkaline phosphatase-like"/>
    <property type="match status" value="1"/>
</dbReference>
<dbReference type="Pfam" id="PF00884">
    <property type="entry name" value="Sulfatase"/>
    <property type="match status" value="1"/>
</dbReference>
<evidence type="ECO:0000256" key="1">
    <source>
        <dbReference type="ARBA" id="ARBA00001913"/>
    </source>
</evidence>
<evidence type="ECO:0000256" key="3">
    <source>
        <dbReference type="ARBA" id="ARBA00022723"/>
    </source>
</evidence>